<gene>
    <name evidence="3" type="ORF">C0Z16_17790</name>
    <name evidence="2" type="ORF">LMG27174_03870</name>
</gene>
<dbReference type="Proteomes" id="UP000235659">
    <property type="component" value="Unassembled WGS sequence"/>
</dbReference>
<reference evidence="2 5" key="2">
    <citation type="submission" date="2020-04" db="EMBL/GenBank/DDBJ databases">
        <authorList>
            <person name="De Canck E."/>
        </authorList>
    </citation>
    <scope>NUCLEOTIDE SEQUENCE [LARGE SCALE GENOMIC DNA]</scope>
    <source>
        <strain evidence="2 5">LMG 27174</strain>
    </source>
</reference>
<dbReference type="GO" id="GO:0009236">
    <property type="term" value="P:cobalamin biosynthetic process"/>
    <property type="evidence" value="ECO:0007669"/>
    <property type="project" value="InterPro"/>
</dbReference>
<dbReference type="Gene3D" id="3.30.420.180">
    <property type="entry name" value="CobE/GbiG C-terminal domain"/>
    <property type="match status" value="1"/>
</dbReference>
<evidence type="ECO:0000313" key="2">
    <source>
        <dbReference type="EMBL" id="CAB3704724.1"/>
    </source>
</evidence>
<sequence length="160" mass="16590">MKTLSVGIGCRLHTSADDVETAVRAALGSHAFEEIATVASIETKSHEQGLLDFCARHGLPLKLFSREQIAAMNAGEPCAVARKHLGVDGVCEPCALLAASPDASVQTRANITARQQTQTPAATTARLIVGKTVLAGVTVAIASATRVQADSATITQQDLS</sequence>
<keyword evidence="4" id="KW-1185">Reference proteome</keyword>
<proteinExistence type="predicted"/>
<dbReference type="Pfam" id="PF01890">
    <property type="entry name" value="CbiG_C"/>
    <property type="match status" value="1"/>
</dbReference>
<evidence type="ECO:0000313" key="5">
    <source>
        <dbReference type="Proteomes" id="UP000494205"/>
    </source>
</evidence>
<dbReference type="PANTHER" id="PTHR37477">
    <property type="entry name" value="COBALT-PRECORRIN-5A HYDROLASE"/>
    <property type="match status" value="1"/>
</dbReference>
<protein>
    <submittedName>
        <fullName evidence="3">Cobalamin biosynthesis protein CbiG</fullName>
    </submittedName>
</protein>
<evidence type="ECO:0000313" key="3">
    <source>
        <dbReference type="EMBL" id="PMS29441.1"/>
    </source>
</evidence>
<dbReference type="AlphaFoldDB" id="A0A2N7WJB3"/>
<dbReference type="InterPro" id="IPR002750">
    <property type="entry name" value="CobE/GbiG_C"/>
</dbReference>
<reference evidence="3 4" key="1">
    <citation type="submission" date="2018-01" db="EMBL/GenBank/DDBJ databases">
        <title>Whole genome analyses suggest that Burkholderia sensu lato contains two further novel genera in the rhizoxinica-symbiotica group Mycetohabitans gen. nov., and Trinickia gen. nov.: implications for the evolution of diazotrophy and nodulation in the Burkholderiaceae.</title>
        <authorList>
            <person name="Estrada-de los Santos P."/>
            <person name="Palmer M."/>
            <person name="Chavez-Ramirez B."/>
            <person name="Beukes C."/>
            <person name="Steenkamp E.T."/>
            <person name="Hirsch A.M."/>
            <person name="Manyaka P."/>
            <person name="Maluk M."/>
            <person name="Lafos M."/>
            <person name="Crook M."/>
            <person name="Gross E."/>
            <person name="Simon M.F."/>
            <person name="Bueno dos Reis Junior F."/>
            <person name="Poole P.S."/>
            <person name="Venter S.N."/>
            <person name="James E.K."/>
        </authorList>
    </citation>
    <scope>NUCLEOTIDE SEQUENCE [LARGE SCALE GENOMIC DNA]</scope>
    <source>
        <strain evidence="3 4">WSM 3937</strain>
    </source>
</reference>
<accession>A0A2N7WJB3</accession>
<feature type="domain" description="CobE/GbiG C-terminal" evidence="1">
    <location>
        <begin position="4"/>
        <end position="142"/>
    </location>
</feature>
<organism evidence="2 5">
    <name type="scientific">Paraburkholderia rhynchosiae</name>
    <dbReference type="NCBI Taxonomy" id="487049"/>
    <lineage>
        <taxon>Bacteria</taxon>
        <taxon>Pseudomonadati</taxon>
        <taxon>Pseudomonadota</taxon>
        <taxon>Betaproteobacteria</taxon>
        <taxon>Burkholderiales</taxon>
        <taxon>Burkholderiaceae</taxon>
        <taxon>Paraburkholderia</taxon>
    </lineage>
</organism>
<evidence type="ECO:0000259" key="1">
    <source>
        <dbReference type="Pfam" id="PF01890"/>
    </source>
</evidence>
<dbReference type="EMBL" id="PNXY01000012">
    <property type="protein sequence ID" value="PMS29441.1"/>
    <property type="molecule type" value="Genomic_DNA"/>
</dbReference>
<dbReference type="OrthoDB" id="9781023at2"/>
<dbReference type="InterPro" id="IPR036518">
    <property type="entry name" value="CobE/GbiG_C_sf"/>
</dbReference>
<evidence type="ECO:0000313" key="4">
    <source>
        <dbReference type="Proteomes" id="UP000235659"/>
    </source>
</evidence>
<dbReference type="PANTHER" id="PTHR37477:SF1">
    <property type="entry name" value="COBALT-PRECORRIN-5A HYDROLASE"/>
    <property type="match status" value="1"/>
</dbReference>
<dbReference type="EMBL" id="CADIJZ010000014">
    <property type="protein sequence ID" value="CAB3704724.1"/>
    <property type="molecule type" value="Genomic_DNA"/>
</dbReference>
<dbReference type="Proteomes" id="UP000494205">
    <property type="component" value="Unassembled WGS sequence"/>
</dbReference>
<dbReference type="RefSeq" id="WP_102633446.1">
    <property type="nucleotide sequence ID" value="NZ_CADIJZ010000014.1"/>
</dbReference>
<name>A0A2N7WJB3_9BURK</name>
<dbReference type="SUPFAM" id="SSF159664">
    <property type="entry name" value="CobE/GbiG C-terminal domain-like"/>
    <property type="match status" value="1"/>
</dbReference>
<dbReference type="InterPro" id="IPR052553">
    <property type="entry name" value="CbiG_hydrolase"/>
</dbReference>